<organism evidence="1 2">
    <name type="scientific">Candidatus Brevundimonas colombiensis</name>
    <dbReference type="NCBI Taxonomy" id="3121376"/>
    <lineage>
        <taxon>Bacteria</taxon>
        <taxon>Pseudomonadati</taxon>
        <taxon>Pseudomonadota</taxon>
        <taxon>Alphaproteobacteria</taxon>
        <taxon>Caulobacterales</taxon>
        <taxon>Caulobacteraceae</taxon>
        <taxon>Brevundimonas</taxon>
    </lineage>
</organism>
<evidence type="ECO:0000313" key="1">
    <source>
        <dbReference type="EMBL" id="WEK40365.1"/>
    </source>
</evidence>
<accession>A0AAJ5X4T1</accession>
<reference evidence="1" key="1">
    <citation type="submission" date="2023-03" db="EMBL/GenBank/DDBJ databases">
        <title>Andean soil-derived lignocellulolytic bacterial consortium as a source of novel taxa and putative plastic-active enzymes.</title>
        <authorList>
            <person name="Diaz-Garcia L."/>
            <person name="Chuvochina M."/>
            <person name="Feuerriegel G."/>
            <person name="Bunk B."/>
            <person name="Sproer C."/>
            <person name="Streit W.R."/>
            <person name="Rodriguez L.M."/>
            <person name="Overmann J."/>
            <person name="Jimenez D.J."/>
        </authorList>
    </citation>
    <scope>NUCLEOTIDE SEQUENCE</scope>
    <source>
        <strain evidence="1">MAG 833</strain>
    </source>
</reference>
<sequence>MKQGAARSDYLDWLAQALAAAQAFEPLPDGDAVVGYATGYDAADIAPFVTSLRAVFDGSVALVVDPDADLRAFLADHQVMAVDAPVWRGWAPHPVMQRFVAFAGLLGERPGAALACDVRDVIFQAPPFAPAPLGLEAFVEADGPLADHAFNMKYLRALFGQAQADRMADRACLCVGTLVGPRAEVSRLSRLILALASAPRSEIGGAFGADQAAFNLAIHQGLIGATVQGNYGRVATLGLTPGERLRFEDGRVVNPDGGISPIVHQHDRHPHLDAPVHARWGAGLEHRKRVRPKSAGQKLEKLKASLRRRMPELR</sequence>
<dbReference type="Proteomes" id="UP001213664">
    <property type="component" value="Chromosome"/>
</dbReference>
<name>A0AAJ5X4T1_9CAUL</name>
<dbReference type="EMBL" id="CP119326">
    <property type="protein sequence ID" value="WEK40365.1"/>
    <property type="molecule type" value="Genomic_DNA"/>
</dbReference>
<protein>
    <submittedName>
        <fullName evidence="1">Uncharacterized protein</fullName>
    </submittedName>
</protein>
<proteinExistence type="predicted"/>
<evidence type="ECO:0000313" key="2">
    <source>
        <dbReference type="Proteomes" id="UP001213664"/>
    </source>
</evidence>
<gene>
    <name evidence="1" type="ORF">P0Y50_01815</name>
</gene>
<dbReference type="AlphaFoldDB" id="A0AAJ5X4T1"/>